<evidence type="ECO:0000313" key="7">
    <source>
        <dbReference type="Proteomes" id="UP000515145"/>
    </source>
</evidence>
<protein>
    <submittedName>
        <fullName evidence="8">Alpha-1-antitrypsin homolog</fullName>
    </submittedName>
</protein>
<evidence type="ECO:0000259" key="6">
    <source>
        <dbReference type="SMART" id="SM00093"/>
    </source>
</evidence>
<dbReference type="PANTHER" id="PTHR11461:SF363">
    <property type="entry name" value="SERINE (OR CYSTEINE) PROTEINASE INHIBITOR, CLADE A (ALPHA-1 ANTIPROTEINASE, ANTITRYPSIN), MEMBER 1, LIKE PRECURSOR-RELATED"/>
    <property type="match status" value="1"/>
</dbReference>
<dbReference type="FunFam" id="2.30.39.10:FF:000003">
    <property type="entry name" value="alpha-1-antitrypsin isoform X1"/>
    <property type="match status" value="1"/>
</dbReference>
<dbReference type="Proteomes" id="UP000515145">
    <property type="component" value="Chromosome 24"/>
</dbReference>
<comment type="similarity">
    <text evidence="1 4">Belongs to the serpin family.</text>
</comment>
<evidence type="ECO:0000256" key="4">
    <source>
        <dbReference type="RuleBase" id="RU000411"/>
    </source>
</evidence>
<dbReference type="InterPro" id="IPR036186">
    <property type="entry name" value="Serpin_sf"/>
</dbReference>
<dbReference type="InterPro" id="IPR042185">
    <property type="entry name" value="Serpin_sf_2"/>
</dbReference>
<feature type="signal peptide" evidence="5">
    <location>
        <begin position="1"/>
        <end position="24"/>
    </location>
</feature>
<evidence type="ECO:0000256" key="2">
    <source>
        <dbReference type="ARBA" id="ARBA00022729"/>
    </source>
</evidence>
<dbReference type="Gene3D" id="2.30.39.10">
    <property type="entry name" value="Alpha-1-antitrypsin, domain 1"/>
    <property type="match status" value="1"/>
</dbReference>
<keyword evidence="3" id="KW-0325">Glycoprotein</keyword>
<evidence type="ECO:0000256" key="3">
    <source>
        <dbReference type="ARBA" id="ARBA00023180"/>
    </source>
</evidence>
<dbReference type="GeneID" id="114429201"/>
<reference evidence="8" key="1">
    <citation type="submission" date="2025-08" db="UniProtKB">
        <authorList>
            <consortium name="RefSeq"/>
        </authorList>
    </citation>
    <scope>IDENTIFICATION</scope>
</reference>
<keyword evidence="2 5" id="KW-0732">Signal</keyword>
<dbReference type="InterPro" id="IPR000215">
    <property type="entry name" value="Serpin_fam"/>
</dbReference>
<dbReference type="Pfam" id="PF00079">
    <property type="entry name" value="Serpin"/>
    <property type="match status" value="1"/>
</dbReference>
<proteinExistence type="inferred from homology"/>
<evidence type="ECO:0000256" key="5">
    <source>
        <dbReference type="SAM" id="SignalP"/>
    </source>
</evidence>
<dbReference type="InterPro" id="IPR023796">
    <property type="entry name" value="Serpin_dom"/>
</dbReference>
<gene>
    <name evidence="8" type="primary">LOC114429201</name>
</gene>
<evidence type="ECO:0000256" key="1">
    <source>
        <dbReference type="ARBA" id="ARBA00009500"/>
    </source>
</evidence>
<name>A0A6P7HPJ8_9TELE</name>
<dbReference type="Gene3D" id="3.30.497.10">
    <property type="entry name" value="Antithrombin, subunit I, domain 2"/>
    <property type="match status" value="1"/>
</dbReference>
<accession>A0A6P7HPJ8</accession>
<dbReference type="SMART" id="SM00093">
    <property type="entry name" value="SERPIN"/>
    <property type="match status" value="1"/>
</dbReference>
<keyword evidence="7" id="KW-1185">Reference proteome</keyword>
<dbReference type="FunFam" id="2.10.310.10:FF:000001">
    <property type="entry name" value="Serpin family A member 1"/>
    <property type="match status" value="1"/>
</dbReference>
<dbReference type="RefSeq" id="XP_028253901.1">
    <property type="nucleotide sequence ID" value="XM_028398100.1"/>
</dbReference>
<feature type="domain" description="Serpin" evidence="6">
    <location>
        <begin position="51"/>
        <end position="405"/>
    </location>
</feature>
<organism evidence="7 8">
    <name type="scientific">Parambassis ranga</name>
    <name type="common">Indian glassy fish</name>
    <dbReference type="NCBI Taxonomy" id="210632"/>
    <lineage>
        <taxon>Eukaryota</taxon>
        <taxon>Metazoa</taxon>
        <taxon>Chordata</taxon>
        <taxon>Craniata</taxon>
        <taxon>Vertebrata</taxon>
        <taxon>Euteleostomi</taxon>
        <taxon>Actinopterygii</taxon>
        <taxon>Neopterygii</taxon>
        <taxon>Teleostei</taxon>
        <taxon>Neoteleostei</taxon>
        <taxon>Acanthomorphata</taxon>
        <taxon>Ovalentaria</taxon>
        <taxon>Ambassidae</taxon>
        <taxon>Parambassis</taxon>
    </lineage>
</organism>
<dbReference type="OrthoDB" id="671595at2759"/>
<dbReference type="PROSITE" id="PS00284">
    <property type="entry name" value="SERPIN"/>
    <property type="match status" value="1"/>
</dbReference>
<dbReference type="FunFam" id="3.30.497.10:FF:000001">
    <property type="entry name" value="Serine protease inhibitor"/>
    <property type="match status" value="1"/>
</dbReference>
<evidence type="ECO:0000313" key="8">
    <source>
        <dbReference type="RefSeq" id="XP_028253901.1"/>
    </source>
</evidence>
<sequence>MDLAMRGIFACCVLAVLLLAVARADHHHHHGSDHSDVNCHKLSPPNNDFAFELYKSLNAKAAGGKNIFYSPLGISTALAMVSTGACGETHRQLFSTLGYSDFNQTQVNEAYEHLFHMHGHSQVNQLDVGNAVVLRSGFNPLQKFLKDVRQFYSGEAFSVNFAKPEEAVAEINTYIANKTHDKIKDMVKELHSDMVMMLINYVYFKGQWEKPFDSDMTRKADFHVDATTRVQVDMMMRTGHYNTYRDTENHTTVIMLPYKGKSSMMIVLPDEGKMEKVEGFINKNYVKHWQKSVSMNYVEVFLPKFSISSDVPLSATLKEIGIINAFEDMADFSGVSEEVKIKISKASHKAALSVTEMGTEAAASSVIEAILLSLPPSVKINRPFLVFILESSTESILFMGKINNPTAI</sequence>
<dbReference type="InParanoid" id="A0A6P7HPJ8"/>
<dbReference type="InterPro" id="IPR023795">
    <property type="entry name" value="Serpin_CS"/>
</dbReference>
<dbReference type="Gene3D" id="2.10.310.10">
    <property type="entry name" value="Serpins superfamily"/>
    <property type="match status" value="1"/>
</dbReference>
<dbReference type="SUPFAM" id="SSF56574">
    <property type="entry name" value="Serpins"/>
    <property type="match status" value="1"/>
</dbReference>
<dbReference type="AlphaFoldDB" id="A0A6P7HPJ8"/>
<dbReference type="GO" id="GO:0004867">
    <property type="term" value="F:serine-type endopeptidase inhibitor activity"/>
    <property type="evidence" value="ECO:0007669"/>
    <property type="project" value="InterPro"/>
</dbReference>
<dbReference type="PANTHER" id="PTHR11461">
    <property type="entry name" value="SERINE PROTEASE INHIBITOR, SERPIN"/>
    <property type="match status" value="1"/>
</dbReference>
<dbReference type="GO" id="GO:0005615">
    <property type="term" value="C:extracellular space"/>
    <property type="evidence" value="ECO:0007669"/>
    <property type="project" value="InterPro"/>
</dbReference>
<dbReference type="InterPro" id="IPR042178">
    <property type="entry name" value="Serpin_sf_1"/>
</dbReference>
<feature type="chain" id="PRO_5028155612" evidence="5">
    <location>
        <begin position="25"/>
        <end position="408"/>
    </location>
</feature>